<feature type="modified residue" description="4-aspartylphosphate" evidence="4">
    <location>
        <position position="55"/>
    </location>
</feature>
<reference evidence="7" key="1">
    <citation type="submission" date="2016-08" db="EMBL/GenBank/DDBJ databases">
        <title>Complete Genome Seqeunce of Paenibacillus sp. nov. IHBB 9852 from high altitute lake of Indian trans-Himalayas.</title>
        <authorList>
            <person name="Kiran S."/>
            <person name="Swarnkar M.K."/>
            <person name="Rana A."/>
            <person name="Tewari R."/>
            <person name="Gulati A."/>
        </authorList>
    </citation>
    <scope>NUCLEOTIDE SEQUENCE [LARGE SCALE GENOMIC DNA]</scope>
    <source>
        <strain evidence="7">IHBB 9852</strain>
    </source>
</reference>
<name>A0A1B2DUF2_9BACL</name>
<dbReference type="InterPro" id="IPR018060">
    <property type="entry name" value="HTH_AraC"/>
</dbReference>
<dbReference type="KEGG" id="pib:BBD41_01385"/>
<dbReference type="SUPFAM" id="SSF46689">
    <property type="entry name" value="Homeodomain-like"/>
    <property type="match status" value="2"/>
</dbReference>
<protein>
    <submittedName>
        <fullName evidence="7">DNA-binding response regulator</fullName>
    </submittedName>
</protein>
<organism evidence="7">
    <name type="scientific">Paenibacillus ihbetae</name>
    <dbReference type="NCBI Taxonomy" id="1870820"/>
    <lineage>
        <taxon>Bacteria</taxon>
        <taxon>Bacillati</taxon>
        <taxon>Bacillota</taxon>
        <taxon>Bacilli</taxon>
        <taxon>Bacillales</taxon>
        <taxon>Paenibacillaceae</taxon>
        <taxon>Paenibacillus</taxon>
    </lineage>
</organism>
<evidence type="ECO:0000259" key="5">
    <source>
        <dbReference type="PROSITE" id="PS01124"/>
    </source>
</evidence>
<keyword evidence="1" id="KW-0805">Transcription regulation</keyword>
<dbReference type="Pfam" id="PF12833">
    <property type="entry name" value="HTH_18"/>
    <property type="match status" value="1"/>
</dbReference>
<evidence type="ECO:0000256" key="4">
    <source>
        <dbReference type="PROSITE-ProRule" id="PRU00169"/>
    </source>
</evidence>
<keyword evidence="3" id="KW-0804">Transcription</keyword>
<gene>
    <name evidence="7" type="ORF">BBD41_01385</name>
</gene>
<feature type="domain" description="Response regulatory" evidence="6">
    <location>
        <begin position="3"/>
        <end position="120"/>
    </location>
</feature>
<evidence type="ECO:0000256" key="3">
    <source>
        <dbReference type="ARBA" id="ARBA00023163"/>
    </source>
</evidence>
<dbReference type="GO" id="GO:0000160">
    <property type="term" value="P:phosphorelay signal transduction system"/>
    <property type="evidence" value="ECO:0007669"/>
    <property type="project" value="InterPro"/>
</dbReference>
<dbReference type="InterPro" id="IPR009057">
    <property type="entry name" value="Homeodomain-like_sf"/>
</dbReference>
<evidence type="ECO:0000259" key="6">
    <source>
        <dbReference type="PROSITE" id="PS50110"/>
    </source>
</evidence>
<dbReference type="RefSeq" id="WP_099476470.1">
    <property type="nucleotide sequence ID" value="NZ_CP016809.1"/>
</dbReference>
<dbReference type="PROSITE" id="PS00041">
    <property type="entry name" value="HTH_ARAC_FAMILY_1"/>
    <property type="match status" value="1"/>
</dbReference>
<keyword evidence="2 7" id="KW-0238">DNA-binding</keyword>
<keyword evidence="4" id="KW-0597">Phosphoprotein</keyword>
<dbReference type="SMART" id="SM00342">
    <property type="entry name" value="HTH_ARAC"/>
    <property type="match status" value="1"/>
</dbReference>
<dbReference type="InterPro" id="IPR018062">
    <property type="entry name" value="HTH_AraC-typ_CS"/>
</dbReference>
<dbReference type="PROSITE" id="PS50110">
    <property type="entry name" value="RESPONSE_REGULATORY"/>
    <property type="match status" value="1"/>
</dbReference>
<sequence>MRHLLIVDDEVIAVEVLKQGVEWAKLGISAIFTAHSAGQAMEIIRREHVDLLLCDIEMPQGSGLELLEWVREYNPEIVAIFLTCHADFQYAKQAIQLGSFDYLLKPVPFADLESVMRKAIGKLEQEREQSEFSQYGKYWMQHQPLLVERFWLDILNQSIPSDPAVIKKEAESRNIPYSEDMIFTPILIQVRRWYKEITRRDEKIIEYAIRKSAEELIQERSEHGMLVPLDKGRWLALINRDPASADDDTSKDRCETYIEACRKYFYAGVSCYIGEPAHGHEVASMYIQLDRMNESNVAYDHHVFMLKDEKPLTGHQSNLPDMSMWAVLLKEGASGLVLKEAEAYIRAQVEASLLTSDLLNQFIQDFQQMIYYVLQLKGIQAHQLLRDSRSLELYARSARSATNALAWIRHIVERAMDFASSVEHSPNVVEEVKAYIREHLSEDLSREDIASHVFLNPDYLTRIFKKGTGMSISDYLLQQRLSMAAGLLANTELSVSSIATRIGYANFSHFSRIFKKYMDKSPLEYRQEHAGTSGSG</sequence>
<evidence type="ECO:0000313" key="7">
    <source>
        <dbReference type="EMBL" id="ANY71342.1"/>
    </source>
</evidence>
<dbReference type="PANTHER" id="PTHR43280">
    <property type="entry name" value="ARAC-FAMILY TRANSCRIPTIONAL REGULATOR"/>
    <property type="match status" value="1"/>
</dbReference>
<dbReference type="AlphaFoldDB" id="A0A1B2DUF2"/>
<dbReference type="PANTHER" id="PTHR43280:SF10">
    <property type="entry name" value="REGULATORY PROTEIN POCR"/>
    <property type="match status" value="1"/>
</dbReference>
<dbReference type="Gene3D" id="1.10.10.60">
    <property type="entry name" value="Homeodomain-like"/>
    <property type="match status" value="2"/>
</dbReference>
<accession>A0A1B2DUF2</accession>
<dbReference type="InterPro" id="IPR020449">
    <property type="entry name" value="Tscrpt_reg_AraC-type_HTH"/>
</dbReference>
<dbReference type="InterPro" id="IPR001789">
    <property type="entry name" value="Sig_transdc_resp-reg_receiver"/>
</dbReference>
<dbReference type="PROSITE" id="PS01124">
    <property type="entry name" value="HTH_ARAC_FAMILY_2"/>
    <property type="match status" value="1"/>
</dbReference>
<dbReference type="SUPFAM" id="SSF52172">
    <property type="entry name" value="CheY-like"/>
    <property type="match status" value="1"/>
</dbReference>
<dbReference type="Gene3D" id="3.40.50.2300">
    <property type="match status" value="1"/>
</dbReference>
<proteinExistence type="predicted"/>
<dbReference type="InterPro" id="IPR011006">
    <property type="entry name" value="CheY-like_superfamily"/>
</dbReference>
<dbReference type="PRINTS" id="PR00032">
    <property type="entry name" value="HTHARAC"/>
</dbReference>
<dbReference type="SMART" id="SM00448">
    <property type="entry name" value="REC"/>
    <property type="match status" value="1"/>
</dbReference>
<dbReference type="GO" id="GO:0003700">
    <property type="term" value="F:DNA-binding transcription factor activity"/>
    <property type="evidence" value="ECO:0007669"/>
    <property type="project" value="InterPro"/>
</dbReference>
<dbReference type="GO" id="GO:0043565">
    <property type="term" value="F:sequence-specific DNA binding"/>
    <property type="evidence" value="ECO:0007669"/>
    <property type="project" value="InterPro"/>
</dbReference>
<dbReference type="EMBL" id="CP016809">
    <property type="protein sequence ID" value="ANY71342.1"/>
    <property type="molecule type" value="Genomic_DNA"/>
</dbReference>
<dbReference type="Pfam" id="PF00072">
    <property type="entry name" value="Response_reg"/>
    <property type="match status" value="1"/>
</dbReference>
<evidence type="ECO:0000256" key="1">
    <source>
        <dbReference type="ARBA" id="ARBA00023015"/>
    </source>
</evidence>
<feature type="domain" description="HTH araC/xylS-type" evidence="5">
    <location>
        <begin position="430"/>
        <end position="528"/>
    </location>
</feature>
<dbReference type="CDD" id="cd17536">
    <property type="entry name" value="REC_YesN-like"/>
    <property type="match status" value="1"/>
</dbReference>
<evidence type="ECO:0000256" key="2">
    <source>
        <dbReference type="ARBA" id="ARBA00023125"/>
    </source>
</evidence>